<dbReference type="EMBL" id="DXAN01000028">
    <property type="protein sequence ID" value="HJA09357.1"/>
    <property type="molecule type" value="Genomic_DNA"/>
</dbReference>
<dbReference type="PROSITE" id="PS51898">
    <property type="entry name" value="TYR_RECOMBINASE"/>
    <property type="match status" value="1"/>
</dbReference>
<dbReference type="Gene3D" id="1.10.150.130">
    <property type="match status" value="1"/>
</dbReference>
<evidence type="ECO:0000256" key="2">
    <source>
        <dbReference type="ARBA" id="ARBA00022908"/>
    </source>
</evidence>
<dbReference type="InterPro" id="IPR011010">
    <property type="entry name" value="DNA_brk_join_enz"/>
</dbReference>
<comment type="caution">
    <text evidence="8">The sequence shown here is derived from an EMBL/GenBank/DDBJ whole genome shotgun (WGS) entry which is preliminary data.</text>
</comment>
<sequence>MASRKRQSVVGYAGVYFVEVPRSTGHGLEKVYYIRYRKQGKLIEEKAGGQYRDNMTAAKASSIRGLRMEGKDASNEEKRAAARAAKMAEESRYSFNRLWSLFEEAKSSNRSIKDDRIRFNLHIAPSLGMKSISELTIHDIDKLRARLEKAGKSPQTVKHVLTLVKRILNFALQKGYVDSIPGTLRITMPTVDNKVTENLTHEQVQNLLKALDEEPDQTLASLVRLALFTGMRRSALLNLQWEDLDFERGFITLRGTIAKKGKTETIPMNDQVRAILTALPQTKSPYVFPGRYDDKPRGNITDMLRRMKEKAGLPESFRPLHGLRHSFASWLASSGQVSMYELQKLLTHSSPQMTQRYAHLHDDALKKASSVAGALFGSIHPSSQEDKDTIKAEQAASMATRKKKLVSSTQNDG</sequence>
<evidence type="ECO:0000313" key="9">
    <source>
        <dbReference type="Proteomes" id="UP000824225"/>
    </source>
</evidence>
<keyword evidence="4" id="KW-0233">DNA recombination</keyword>
<dbReference type="PROSITE" id="PS51900">
    <property type="entry name" value="CB"/>
    <property type="match status" value="1"/>
</dbReference>
<evidence type="ECO:0000256" key="3">
    <source>
        <dbReference type="ARBA" id="ARBA00023125"/>
    </source>
</evidence>
<dbReference type="Proteomes" id="UP000824225">
    <property type="component" value="Unassembled WGS sequence"/>
</dbReference>
<dbReference type="PANTHER" id="PTHR30629:SF2">
    <property type="entry name" value="PROPHAGE INTEGRASE INTS-RELATED"/>
    <property type="match status" value="1"/>
</dbReference>
<dbReference type="GO" id="GO:0015074">
    <property type="term" value="P:DNA integration"/>
    <property type="evidence" value="ECO:0007669"/>
    <property type="project" value="UniProtKB-KW"/>
</dbReference>
<evidence type="ECO:0000256" key="5">
    <source>
        <dbReference type="PROSITE-ProRule" id="PRU01248"/>
    </source>
</evidence>
<dbReference type="Pfam" id="PF00589">
    <property type="entry name" value="Phage_integrase"/>
    <property type="match status" value="1"/>
</dbReference>
<evidence type="ECO:0000259" key="6">
    <source>
        <dbReference type="PROSITE" id="PS51898"/>
    </source>
</evidence>
<dbReference type="InterPro" id="IPR013762">
    <property type="entry name" value="Integrase-like_cat_sf"/>
</dbReference>
<keyword evidence="2" id="KW-0229">DNA integration</keyword>
<protein>
    <submittedName>
        <fullName evidence="8">Site-specific integrase</fullName>
    </submittedName>
</protein>
<evidence type="ECO:0000256" key="4">
    <source>
        <dbReference type="ARBA" id="ARBA00023172"/>
    </source>
</evidence>
<dbReference type="CDD" id="cd00796">
    <property type="entry name" value="INT_Rci_Hp1_C"/>
    <property type="match status" value="1"/>
</dbReference>
<evidence type="ECO:0000259" key="7">
    <source>
        <dbReference type="PROSITE" id="PS51900"/>
    </source>
</evidence>
<comment type="similarity">
    <text evidence="1">Belongs to the 'phage' integrase family.</text>
</comment>
<dbReference type="SUPFAM" id="SSF56349">
    <property type="entry name" value="DNA breaking-rejoining enzymes"/>
    <property type="match status" value="1"/>
</dbReference>
<keyword evidence="3 5" id="KW-0238">DNA-binding</keyword>
<dbReference type="AlphaFoldDB" id="A0A9D2HF89"/>
<dbReference type="GO" id="GO:0003677">
    <property type="term" value="F:DNA binding"/>
    <property type="evidence" value="ECO:0007669"/>
    <property type="project" value="UniProtKB-UniRule"/>
</dbReference>
<evidence type="ECO:0000313" key="8">
    <source>
        <dbReference type="EMBL" id="HJA09357.1"/>
    </source>
</evidence>
<organism evidence="8 9">
    <name type="scientific">Candidatus Mailhella merdigallinarum</name>
    <dbReference type="NCBI Taxonomy" id="2838658"/>
    <lineage>
        <taxon>Bacteria</taxon>
        <taxon>Pseudomonadati</taxon>
        <taxon>Thermodesulfobacteriota</taxon>
        <taxon>Desulfovibrionia</taxon>
        <taxon>Desulfovibrionales</taxon>
        <taxon>Desulfovibrionaceae</taxon>
        <taxon>Mailhella</taxon>
    </lineage>
</organism>
<evidence type="ECO:0000256" key="1">
    <source>
        <dbReference type="ARBA" id="ARBA00008857"/>
    </source>
</evidence>
<reference evidence="8" key="1">
    <citation type="journal article" date="2021" name="PeerJ">
        <title>Extensive microbial diversity within the chicken gut microbiome revealed by metagenomics and culture.</title>
        <authorList>
            <person name="Gilroy R."/>
            <person name="Ravi A."/>
            <person name="Getino M."/>
            <person name="Pursley I."/>
            <person name="Horton D.L."/>
            <person name="Alikhan N.F."/>
            <person name="Baker D."/>
            <person name="Gharbi K."/>
            <person name="Hall N."/>
            <person name="Watson M."/>
            <person name="Adriaenssens E.M."/>
            <person name="Foster-Nyarko E."/>
            <person name="Jarju S."/>
            <person name="Secka A."/>
            <person name="Antonio M."/>
            <person name="Oren A."/>
            <person name="Chaudhuri R.R."/>
            <person name="La Ragione R."/>
            <person name="Hildebrand F."/>
            <person name="Pallen M.J."/>
        </authorList>
    </citation>
    <scope>NUCLEOTIDE SEQUENCE</scope>
    <source>
        <strain evidence="8">CHK186-16707</strain>
    </source>
</reference>
<dbReference type="PANTHER" id="PTHR30629">
    <property type="entry name" value="PROPHAGE INTEGRASE"/>
    <property type="match status" value="1"/>
</dbReference>
<dbReference type="Gene3D" id="1.10.443.10">
    <property type="entry name" value="Intergrase catalytic core"/>
    <property type="match status" value="1"/>
</dbReference>
<reference evidence="8" key="2">
    <citation type="submission" date="2021-04" db="EMBL/GenBank/DDBJ databases">
        <authorList>
            <person name="Gilroy R."/>
        </authorList>
    </citation>
    <scope>NUCLEOTIDE SEQUENCE</scope>
    <source>
        <strain evidence="8">CHK186-16707</strain>
    </source>
</reference>
<dbReference type="InterPro" id="IPR044068">
    <property type="entry name" value="CB"/>
</dbReference>
<dbReference type="InterPro" id="IPR002104">
    <property type="entry name" value="Integrase_catalytic"/>
</dbReference>
<feature type="domain" description="Tyr recombinase" evidence="6">
    <location>
        <begin position="194"/>
        <end position="370"/>
    </location>
</feature>
<name>A0A9D2HF89_9BACT</name>
<feature type="domain" description="Core-binding (CB)" evidence="7">
    <location>
        <begin position="93"/>
        <end position="172"/>
    </location>
</feature>
<dbReference type="InterPro" id="IPR050808">
    <property type="entry name" value="Phage_Integrase"/>
</dbReference>
<dbReference type="GO" id="GO:0006310">
    <property type="term" value="P:DNA recombination"/>
    <property type="evidence" value="ECO:0007669"/>
    <property type="project" value="UniProtKB-KW"/>
</dbReference>
<accession>A0A9D2HF89</accession>
<dbReference type="InterPro" id="IPR010998">
    <property type="entry name" value="Integrase_recombinase_N"/>
</dbReference>
<proteinExistence type="inferred from homology"/>
<gene>
    <name evidence="8" type="ORF">H9962_09255</name>
</gene>